<evidence type="ECO:0000256" key="7">
    <source>
        <dbReference type="ARBA" id="ARBA00022737"/>
    </source>
</evidence>
<feature type="domain" description="Gnk2-homologous" evidence="20">
    <location>
        <begin position="133"/>
        <end position="247"/>
    </location>
</feature>
<reference evidence="21 22" key="1">
    <citation type="journal article" date="2009" name="Nature">
        <title>The Sorghum bicolor genome and the diversification of grasses.</title>
        <authorList>
            <person name="Paterson A.H."/>
            <person name="Bowers J.E."/>
            <person name="Bruggmann R."/>
            <person name="Dubchak I."/>
            <person name="Grimwood J."/>
            <person name="Gundlach H."/>
            <person name="Haberer G."/>
            <person name="Hellsten U."/>
            <person name="Mitros T."/>
            <person name="Poliakov A."/>
            <person name="Schmutz J."/>
            <person name="Spannagl M."/>
            <person name="Tang H."/>
            <person name="Wang X."/>
            <person name="Wicker T."/>
            <person name="Bharti A.K."/>
            <person name="Chapman J."/>
            <person name="Feltus F.A."/>
            <person name="Gowik U."/>
            <person name="Grigoriev I.V."/>
            <person name="Lyons E."/>
            <person name="Maher C.A."/>
            <person name="Martis M."/>
            <person name="Narechania A."/>
            <person name="Otillar R.P."/>
            <person name="Penning B.W."/>
            <person name="Salamov A.A."/>
            <person name="Wang Y."/>
            <person name="Zhang L."/>
            <person name="Carpita N.C."/>
            <person name="Freeling M."/>
            <person name="Gingle A.R."/>
            <person name="Hash C.T."/>
            <person name="Keller B."/>
            <person name="Klein P."/>
            <person name="Kresovich S."/>
            <person name="McCann M.C."/>
            <person name="Ming R."/>
            <person name="Peterson D.G."/>
            <person name="Mehboob-ur-Rahman"/>
            <person name="Ware D."/>
            <person name="Westhoff P."/>
            <person name="Mayer K.F."/>
            <person name="Messing J."/>
            <person name="Rokhsar D.S."/>
        </authorList>
    </citation>
    <scope>NUCLEOTIDE SEQUENCE [LARGE SCALE GENOMIC DNA]</scope>
    <source>
        <strain evidence="22">cv. BTx623</strain>
    </source>
</reference>
<keyword evidence="9" id="KW-0418">Kinase</keyword>
<keyword evidence="3" id="KW-0723">Serine/threonine-protein kinase</keyword>
<dbReference type="InterPro" id="IPR002902">
    <property type="entry name" value="GNK2"/>
</dbReference>
<dbReference type="InParanoid" id="C5XA50"/>
<dbReference type="HOGENOM" id="CLU_420019_0_0_1"/>
<proteinExistence type="predicted"/>
<keyword evidence="5 17" id="KW-0812">Transmembrane</keyword>
<keyword evidence="7" id="KW-0677">Repeat</keyword>
<keyword evidence="13" id="KW-1015">Disulfide bond</keyword>
<dbReference type="OMA" id="EKTIDRP"/>
<organism evidence="21 22">
    <name type="scientific">Sorghum bicolor</name>
    <name type="common">Sorghum</name>
    <name type="synonym">Sorghum vulgare</name>
    <dbReference type="NCBI Taxonomy" id="4558"/>
    <lineage>
        <taxon>Eukaryota</taxon>
        <taxon>Viridiplantae</taxon>
        <taxon>Streptophyta</taxon>
        <taxon>Embryophyta</taxon>
        <taxon>Tracheophyta</taxon>
        <taxon>Spermatophyta</taxon>
        <taxon>Magnoliopsida</taxon>
        <taxon>Liliopsida</taxon>
        <taxon>Poales</taxon>
        <taxon>Poaceae</taxon>
        <taxon>PACMAD clade</taxon>
        <taxon>Panicoideae</taxon>
        <taxon>Andropogonodae</taxon>
        <taxon>Andropogoneae</taxon>
        <taxon>Sorghinae</taxon>
        <taxon>Sorghum</taxon>
    </lineage>
</organism>
<dbReference type="Gramene" id="EER99466">
    <property type="protein sequence ID" value="EER99466"/>
    <property type="gene ID" value="SORBI_3002G326200"/>
</dbReference>
<evidence type="ECO:0000256" key="12">
    <source>
        <dbReference type="ARBA" id="ARBA00023136"/>
    </source>
</evidence>
<dbReference type="Gene3D" id="3.30.430.20">
    <property type="entry name" value="Gnk2 domain, C-X8-C-X2-C motif"/>
    <property type="match status" value="2"/>
</dbReference>
<dbReference type="Gene3D" id="1.10.510.10">
    <property type="entry name" value="Transferase(Phosphotransferase) domain 1"/>
    <property type="match status" value="1"/>
</dbReference>
<evidence type="ECO:0000256" key="9">
    <source>
        <dbReference type="ARBA" id="ARBA00022777"/>
    </source>
</evidence>
<dbReference type="EMBL" id="CM000761">
    <property type="protein sequence ID" value="EER99466.2"/>
    <property type="molecule type" value="Genomic_DNA"/>
</dbReference>
<protein>
    <recommendedName>
        <fullName evidence="2">non-specific serine/threonine protein kinase</fullName>
        <ecNumber evidence="2">2.7.11.1</ecNumber>
    </recommendedName>
</protein>
<comment type="subcellular location">
    <subcellularLocation>
        <location evidence="1">Membrane</location>
        <topology evidence="1">Single-pass membrane protein</topology>
    </subcellularLocation>
</comment>
<dbReference type="eggNOG" id="ENOG502QWDY">
    <property type="taxonomic scope" value="Eukaryota"/>
</dbReference>
<evidence type="ECO:0000256" key="4">
    <source>
        <dbReference type="ARBA" id="ARBA00022679"/>
    </source>
</evidence>
<dbReference type="Pfam" id="PF00069">
    <property type="entry name" value="Pkinase"/>
    <property type="match status" value="1"/>
</dbReference>
<comment type="catalytic activity">
    <reaction evidence="15">
        <text>L-threonyl-[protein] + ATP = O-phospho-L-threonyl-[protein] + ADP + H(+)</text>
        <dbReference type="Rhea" id="RHEA:46608"/>
        <dbReference type="Rhea" id="RHEA-COMP:11060"/>
        <dbReference type="Rhea" id="RHEA-COMP:11605"/>
        <dbReference type="ChEBI" id="CHEBI:15378"/>
        <dbReference type="ChEBI" id="CHEBI:30013"/>
        <dbReference type="ChEBI" id="CHEBI:30616"/>
        <dbReference type="ChEBI" id="CHEBI:61977"/>
        <dbReference type="ChEBI" id="CHEBI:456216"/>
        <dbReference type="EC" id="2.7.11.1"/>
    </reaction>
</comment>
<evidence type="ECO:0000256" key="14">
    <source>
        <dbReference type="ARBA" id="ARBA00023180"/>
    </source>
</evidence>
<keyword evidence="8" id="KW-0547">Nucleotide-binding</keyword>
<keyword evidence="22" id="KW-1185">Reference proteome</keyword>
<feature type="domain" description="Gnk2-homologous" evidence="20">
    <location>
        <begin position="19"/>
        <end position="126"/>
    </location>
</feature>
<accession>C5XA50</accession>
<feature type="transmembrane region" description="Helical" evidence="17">
    <location>
        <begin position="267"/>
        <end position="289"/>
    </location>
</feature>
<reference evidence="22" key="2">
    <citation type="journal article" date="2018" name="Plant J.">
        <title>The Sorghum bicolor reference genome: improved assembly, gene annotations, a transcriptome atlas, and signatures of genome organization.</title>
        <authorList>
            <person name="McCormick R.F."/>
            <person name="Truong S.K."/>
            <person name="Sreedasyam A."/>
            <person name="Jenkins J."/>
            <person name="Shu S."/>
            <person name="Sims D."/>
            <person name="Kennedy M."/>
            <person name="Amirebrahimi M."/>
            <person name="Weers B.D."/>
            <person name="McKinley B."/>
            <person name="Mattison A."/>
            <person name="Morishige D.T."/>
            <person name="Grimwood J."/>
            <person name="Schmutz J."/>
            <person name="Mullet J.E."/>
        </authorList>
    </citation>
    <scope>NUCLEOTIDE SEQUENCE [LARGE SCALE GENOMIC DNA]</scope>
    <source>
        <strain evidence="22">cv. BTx623</strain>
    </source>
</reference>
<sequence length="630" mass="70208">MSNLLALAILLLSTTPAPTAGDHSFCSDATYKRDSTYMSSLRSLAGALIKDAARLHSATGAAGEDPDRVYGAVLCRADTAGADCARRLQDALGAIDGDDGRSPCALHRDVAVYSEMYQLRFSDRNFLANFSNAPEWVDVTNPDPVPLAMAAQFDERVTELLSAVADAAAGQPGRWAVGEAPWPSSSSGDRDRTVYGLAQCTQDMPPDHCRACLDGVMAERRQKISSGKMGAALFGARCTMRYEMDLQFFNVSGNSKMVSLRKKKNRAFIIIATAYSSAVLCTRLFFWLLSVRRKQKRKMNLMEEPENMNEILRQWRIEDASLEFSMYDFSQIADATDNFSPRNILGEGGFGPVYKGVFPDGQEVAIKRLSARSRQGLIEFKNEIQIIAKVQHKNLVRLLGCCIHEEEKMLIYEYLTNKSLDHFIFDPIRQASLKWKRRIKIVDASNILLDSDLNPKISDFGMARIFPSDATQATASRLVGTYGYMAPEYVSDGLLSIKSDVFSFGVLLLEIISGKRSSGFQHNGEFYNLLEYAWELWKDGRWNEFIDQSFGDDYEMEELMKYLAVALLCVQEKTIDRPTMPDVVAILSSDDITLPEPKQPAYSYAKLDVSVNVAVLSSRNDVTISTTNGR</sequence>
<dbReference type="PROSITE" id="PS50011">
    <property type="entry name" value="PROTEIN_KINASE_DOM"/>
    <property type="match status" value="1"/>
</dbReference>
<dbReference type="CDD" id="cd23509">
    <property type="entry name" value="Gnk2-like"/>
    <property type="match status" value="2"/>
</dbReference>
<dbReference type="Gene3D" id="3.30.200.20">
    <property type="entry name" value="Phosphorylase Kinase, domain 1"/>
    <property type="match status" value="1"/>
</dbReference>
<keyword evidence="4" id="KW-0808">Transferase</keyword>
<evidence type="ECO:0000256" key="10">
    <source>
        <dbReference type="ARBA" id="ARBA00022840"/>
    </source>
</evidence>
<dbReference type="GO" id="GO:0004674">
    <property type="term" value="F:protein serine/threonine kinase activity"/>
    <property type="evidence" value="ECO:0000318"/>
    <property type="project" value="GO_Central"/>
</dbReference>
<evidence type="ECO:0000256" key="11">
    <source>
        <dbReference type="ARBA" id="ARBA00022989"/>
    </source>
</evidence>
<dbReference type="EC" id="2.7.11.1" evidence="2"/>
<dbReference type="AlphaFoldDB" id="C5XA50"/>
<evidence type="ECO:0000313" key="22">
    <source>
        <dbReference type="Proteomes" id="UP000000768"/>
    </source>
</evidence>
<evidence type="ECO:0000256" key="18">
    <source>
        <dbReference type="SAM" id="SignalP"/>
    </source>
</evidence>
<comment type="catalytic activity">
    <reaction evidence="16">
        <text>L-seryl-[protein] + ATP = O-phospho-L-seryl-[protein] + ADP + H(+)</text>
        <dbReference type="Rhea" id="RHEA:17989"/>
        <dbReference type="Rhea" id="RHEA-COMP:9863"/>
        <dbReference type="Rhea" id="RHEA-COMP:11604"/>
        <dbReference type="ChEBI" id="CHEBI:15378"/>
        <dbReference type="ChEBI" id="CHEBI:29999"/>
        <dbReference type="ChEBI" id="CHEBI:30616"/>
        <dbReference type="ChEBI" id="CHEBI:83421"/>
        <dbReference type="ChEBI" id="CHEBI:456216"/>
        <dbReference type="EC" id="2.7.11.1"/>
    </reaction>
</comment>
<keyword evidence="11 17" id="KW-1133">Transmembrane helix</keyword>
<dbReference type="SUPFAM" id="SSF56112">
    <property type="entry name" value="Protein kinase-like (PK-like)"/>
    <property type="match status" value="1"/>
</dbReference>
<evidence type="ECO:0000256" key="2">
    <source>
        <dbReference type="ARBA" id="ARBA00012513"/>
    </source>
</evidence>
<dbReference type="PANTHER" id="PTHR27002:SF892">
    <property type="entry name" value="OS07G0487300 PROTEIN"/>
    <property type="match status" value="1"/>
</dbReference>
<dbReference type="InterPro" id="IPR000719">
    <property type="entry name" value="Prot_kinase_dom"/>
</dbReference>
<evidence type="ECO:0000256" key="15">
    <source>
        <dbReference type="ARBA" id="ARBA00047899"/>
    </source>
</evidence>
<evidence type="ECO:0000256" key="17">
    <source>
        <dbReference type="SAM" id="Phobius"/>
    </source>
</evidence>
<evidence type="ECO:0000256" key="16">
    <source>
        <dbReference type="ARBA" id="ARBA00048679"/>
    </source>
</evidence>
<feature type="chain" id="PRO_5008758456" description="non-specific serine/threonine protein kinase" evidence="18">
    <location>
        <begin position="22"/>
        <end position="630"/>
    </location>
</feature>
<dbReference type="FunFam" id="3.30.200.20:FF:000195">
    <property type="entry name" value="G-type lectin S-receptor-like serine/threonine-protein kinase"/>
    <property type="match status" value="1"/>
</dbReference>
<dbReference type="InterPro" id="IPR011009">
    <property type="entry name" value="Kinase-like_dom_sf"/>
</dbReference>
<keyword evidence="14" id="KW-0325">Glycoprotein</keyword>
<dbReference type="KEGG" id="sbi:8080144"/>
<evidence type="ECO:0000256" key="13">
    <source>
        <dbReference type="ARBA" id="ARBA00023157"/>
    </source>
</evidence>
<evidence type="ECO:0000256" key="3">
    <source>
        <dbReference type="ARBA" id="ARBA00022527"/>
    </source>
</evidence>
<keyword evidence="10" id="KW-0067">ATP-binding</keyword>
<evidence type="ECO:0000313" key="21">
    <source>
        <dbReference type="EMBL" id="EER99466.2"/>
    </source>
</evidence>
<dbReference type="Pfam" id="PF07714">
    <property type="entry name" value="PK_Tyr_Ser-Thr"/>
    <property type="match status" value="1"/>
</dbReference>
<evidence type="ECO:0000256" key="1">
    <source>
        <dbReference type="ARBA" id="ARBA00004167"/>
    </source>
</evidence>
<dbReference type="InterPro" id="IPR001245">
    <property type="entry name" value="Ser-Thr/Tyr_kinase_cat_dom"/>
</dbReference>
<feature type="signal peptide" evidence="18">
    <location>
        <begin position="1"/>
        <end position="21"/>
    </location>
</feature>
<dbReference type="Proteomes" id="UP000000768">
    <property type="component" value="Chromosome 2"/>
</dbReference>
<evidence type="ECO:0000259" key="20">
    <source>
        <dbReference type="PROSITE" id="PS51473"/>
    </source>
</evidence>
<evidence type="ECO:0000256" key="6">
    <source>
        <dbReference type="ARBA" id="ARBA00022729"/>
    </source>
</evidence>
<dbReference type="GO" id="GO:0005886">
    <property type="term" value="C:plasma membrane"/>
    <property type="evidence" value="ECO:0000318"/>
    <property type="project" value="GO_Central"/>
</dbReference>
<gene>
    <name evidence="21" type="ORF">SORBI_3002G326200</name>
</gene>
<dbReference type="Pfam" id="PF01657">
    <property type="entry name" value="Stress-antifung"/>
    <property type="match status" value="2"/>
</dbReference>
<keyword evidence="12 17" id="KW-0472">Membrane</keyword>
<dbReference type="PROSITE" id="PS51473">
    <property type="entry name" value="GNK2"/>
    <property type="match status" value="2"/>
</dbReference>
<keyword evidence="6 18" id="KW-0732">Signal</keyword>
<dbReference type="GO" id="GO:0005524">
    <property type="term" value="F:ATP binding"/>
    <property type="evidence" value="ECO:0007669"/>
    <property type="project" value="UniProtKB-KW"/>
</dbReference>
<evidence type="ECO:0000259" key="19">
    <source>
        <dbReference type="PROSITE" id="PS50011"/>
    </source>
</evidence>
<name>C5XA50_SORBI</name>
<evidence type="ECO:0000256" key="5">
    <source>
        <dbReference type="ARBA" id="ARBA00022692"/>
    </source>
</evidence>
<dbReference type="GO" id="GO:0007165">
    <property type="term" value="P:signal transduction"/>
    <property type="evidence" value="ECO:0000318"/>
    <property type="project" value="GO_Central"/>
</dbReference>
<evidence type="ECO:0000256" key="8">
    <source>
        <dbReference type="ARBA" id="ARBA00022741"/>
    </source>
</evidence>
<dbReference type="PANTHER" id="PTHR27002">
    <property type="entry name" value="RECEPTOR-LIKE SERINE/THREONINE-PROTEIN KINASE SD1-8"/>
    <property type="match status" value="1"/>
</dbReference>
<dbReference type="InterPro" id="IPR038408">
    <property type="entry name" value="GNK2_sf"/>
</dbReference>
<feature type="domain" description="Protein kinase" evidence="19">
    <location>
        <begin position="339"/>
        <end position="594"/>
    </location>
</feature>